<accession>A0ABV3B803</accession>
<proteinExistence type="predicted"/>
<gene>
    <name evidence="2" type="ORF">ABZ931_31955</name>
</gene>
<name>A0ABV3B803_9ACTN</name>
<evidence type="ECO:0000313" key="2">
    <source>
        <dbReference type="EMBL" id="MEU6805583.1"/>
    </source>
</evidence>
<evidence type="ECO:0000313" key="3">
    <source>
        <dbReference type="Proteomes" id="UP001551189"/>
    </source>
</evidence>
<organism evidence="2 3">
    <name type="scientific">Streptomyces neyagawaensis</name>
    <dbReference type="NCBI Taxonomy" id="42238"/>
    <lineage>
        <taxon>Bacteria</taxon>
        <taxon>Bacillati</taxon>
        <taxon>Actinomycetota</taxon>
        <taxon>Actinomycetes</taxon>
        <taxon>Kitasatosporales</taxon>
        <taxon>Streptomycetaceae</taxon>
        <taxon>Streptomyces</taxon>
    </lineage>
</organism>
<feature type="region of interest" description="Disordered" evidence="1">
    <location>
        <begin position="80"/>
        <end position="190"/>
    </location>
</feature>
<feature type="compositionally biased region" description="Low complexity" evidence="1">
    <location>
        <begin position="158"/>
        <end position="182"/>
    </location>
</feature>
<feature type="compositionally biased region" description="Basic and acidic residues" evidence="1">
    <location>
        <begin position="85"/>
        <end position="97"/>
    </location>
</feature>
<dbReference type="Proteomes" id="UP001551189">
    <property type="component" value="Unassembled WGS sequence"/>
</dbReference>
<dbReference type="EMBL" id="JBEYXT010000217">
    <property type="protein sequence ID" value="MEU6805583.1"/>
    <property type="molecule type" value="Genomic_DNA"/>
</dbReference>
<dbReference type="RefSeq" id="WP_359700459.1">
    <property type="nucleotide sequence ID" value="NZ_JBEYXT010000217.1"/>
</dbReference>
<evidence type="ECO:0000256" key="1">
    <source>
        <dbReference type="SAM" id="MobiDB-lite"/>
    </source>
</evidence>
<reference evidence="2 3" key="1">
    <citation type="submission" date="2024-06" db="EMBL/GenBank/DDBJ databases">
        <title>The Natural Products Discovery Center: Release of the First 8490 Sequenced Strains for Exploring Actinobacteria Biosynthetic Diversity.</title>
        <authorList>
            <person name="Kalkreuter E."/>
            <person name="Kautsar S.A."/>
            <person name="Yang D."/>
            <person name="Bader C.D."/>
            <person name="Teijaro C.N."/>
            <person name="Fluegel L."/>
            <person name="Davis C.M."/>
            <person name="Simpson J.R."/>
            <person name="Lauterbach L."/>
            <person name="Steele A.D."/>
            <person name="Gui C."/>
            <person name="Meng S."/>
            <person name="Li G."/>
            <person name="Viehrig K."/>
            <person name="Ye F."/>
            <person name="Su P."/>
            <person name="Kiefer A.F."/>
            <person name="Nichols A."/>
            <person name="Cepeda A.J."/>
            <person name="Yan W."/>
            <person name="Fan B."/>
            <person name="Jiang Y."/>
            <person name="Adhikari A."/>
            <person name="Zheng C.-J."/>
            <person name="Schuster L."/>
            <person name="Cowan T.M."/>
            <person name="Smanski M.J."/>
            <person name="Chevrette M.G."/>
            <person name="De Carvalho L.P.S."/>
            <person name="Shen B."/>
        </authorList>
    </citation>
    <scope>NUCLEOTIDE SEQUENCE [LARGE SCALE GENOMIC DNA]</scope>
    <source>
        <strain evidence="2 3">NPDC046851</strain>
    </source>
</reference>
<feature type="compositionally biased region" description="Acidic residues" evidence="1">
    <location>
        <begin position="110"/>
        <end position="137"/>
    </location>
</feature>
<protein>
    <submittedName>
        <fullName evidence="2">ABC transporter substrate-binding protein</fullName>
    </submittedName>
</protein>
<keyword evidence="3" id="KW-1185">Reference proteome</keyword>
<comment type="caution">
    <text evidence="2">The sequence shown here is derived from an EMBL/GenBank/DDBJ whole genome shotgun (WGS) entry which is preliminary data.</text>
</comment>
<sequence>MKNATIGAAILGGYLLGRTKKGKLALSAGALLAGSKARPGQLAGLLDSPFLSNVTQQVRGELTEAGKAAATQMLTAKADSLAGALHERTEGLRERAHPNGGGGEPKGDDERTEPDDQQDEEDEEHEESERDEQDAESGESGGKGRPAAKRSRSGGGTQRRSTASRAKKQTASASRTKSGSGSRSRRQDDG</sequence>